<evidence type="ECO:0000313" key="2">
    <source>
        <dbReference type="Proteomes" id="UP000828390"/>
    </source>
</evidence>
<evidence type="ECO:0000313" key="1">
    <source>
        <dbReference type="EMBL" id="KAH3736556.1"/>
    </source>
</evidence>
<dbReference type="AlphaFoldDB" id="A0A9D4HZD2"/>
<sequence length="56" mass="6376">MALSSLRKQRNGPGGLTRIRRHCLPDMTDVLFLTLSIPRYRTANRRRQAATAPRGK</sequence>
<name>A0A9D4HZD2_DREPO</name>
<organism evidence="1 2">
    <name type="scientific">Dreissena polymorpha</name>
    <name type="common">Zebra mussel</name>
    <name type="synonym">Mytilus polymorpha</name>
    <dbReference type="NCBI Taxonomy" id="45954"/>
    <lineage>
        <taxon>Eukaryota</taxon>
        <taxon>Metazoa</taxon>
        <taxon>Spiralia</taxon>
        <taxon>Lophotrochozoa</taxon>
        <taxon>Mollusca</taxon>
        <taxon>Bivalvia</taxon>
        <taxon>Autobranchia</taxon>
        <taxon>Heteroconchia</taxon>
        <taxon>Euheterodonta</taxon>
        <taxon>Imparidentia</taxon>
        <taxon>Neoheterodontei</taxon>
        <taxon>Myida</taxon>
        <taxon>Dreissenoidea</taxon>
        <taxon>Dreissenidae</taxon>
        <taxon>Dreissena</taxon>
    </lineage>
</organism>
<reference evidence="1" key="2">
    <citation type="submission" date="2020-11" db="EMBL/GenBank/DDBJ databases">
        <authorList>
            <person name="McCartney M.A."/>
            <person name="Auch B."/>
            <person name="Kono T."/>
            <person name="Mallez S."/>
            <person name="Becker A."/>
            <person name="Gohl D.M."/>
            <person name="Silverstein K.A.T."/>
            <person name="Koren S."/>
            <person name="Bechman K.B."/>
            <person name="Herman A."/>
            <person name="Abrahante J.E."/>
            <person name="Garbe J."/>
        </authorList>
    </citation>
    <scope>NUCLEOTIDE SEQUENCE</scope>
    <source>
        <strain evidence="1">Duluth1</strain>
        <tissue evidence="1">Whole animal</tissue>
    </source>
</reference>
<gene>
    <name evidence="1" type="ORF">DPMN_043127</name>
</gene>
<dbReference type="EMBL" id="JAIWYP010000011">
    <property type="protein sequence ID" value="KAH3736556.1"/>
    <property type="molecule type" value="Genomic_DNA"/>
</dbReference>
<protein>
    <submittedName>
        <fullName evidence="1">Uncharacterized protein</fullName>
    </submittedName>
</protein>
<reference evidence="1" key="1">
    <citation type="journal article" date="2019" name="bioRxiv">
        <title>The Genome of the Zebra Mussel, Dreissena polymorpha: A Resource for Invasive Species Research.</title>
        <authorList>
            <person name="McCartney M.A."/>
            <person name="Auch B."/>
            <person name="Kono T."/>
            <person name="Mallez S."/>
            <person name="Zhang Y."/>
            <person name="Obille A."/>
            <person name="Becker A."/>
            <person name="Abrahante J.E."/>
            <person name="Garbe J."/>
            <person name="Badalamenti J.P."/>
            <person name="Herman A."/>
            <person name="Mangelson H."/>
            <person name="Liachko I."/>
            <person name="Sullivan S."/>
            <person name="Sone E.D."/>
            <person name="Koren S."/>
            <person name="Silverstein K.A.T."/>
            <person name="Beckman K.B."/>
            <person name="Gohl D.M."/>
        </authorList>
    </citation>
    <scope>NUCLEOTIDE SEQUENCE</scope>
    <source>
        <strain evidence="1">Duluth1</strain>
        <tissue evidence="1">Whole animal</tissue>
    </source>
</reference>
<dbReference type="Proteomes" id="UP000828390">
    <property type="component" value="Unassembled WGS sequence"/>
</dbReference>
<keyword evidence="2" id="KW-1185">Reference proteome</keyword>
<accession>A0A9D4HZD2</accession>
<comment type="caution">
    <text evidence="1">The sequence shown here is derived from an EMBL/GenBank/DDBJ whole genome shotgun (WGS) entry which is preliminary data.</text>
</comment>
<proteinExistence type="predicted"/>